<dbReference type="CDD" id="cd05466">
    <property type="entry name" value="PBP2_LTTR_substrate"/>
    <property type="match status" value="1"/>
</dbReference>
<keyword evidence="7" id="KW-1185">Reference proteome</keyword>
<evidence type="ECO:0000256" key="3">
    <source>
        <dbReference type="ARBA" id="ARBA00023125"/>
    </source>
</evidence>
<keyword evidence="3" id="KW-0238">DNA-binding</keyword>
<dbReference type="SUPFAM" id="SSF46785">
    <property type="entry name" value="Winged helix' DNA-binding domain"/>
    <property type="match status" value="1"/>
</dbReference>
<dbReference type="RefSeq" id="WP_123756841.1">
    <property type="nucleotide sequence ID" value="NZ_JARXNK020000096.1"/>
</dbReference>
<accession>A0ABU9F4D7</accession>
<dbReference type="Proteomes" id="UP001312893">
    <property type="component" value="Unassembled WGS sequence"/>
</dbReference>
<sequence length="300" mass="33986">MSVGKFPNLRLLQVFMTVAKYQGYANAQQELNLTVSAISNYMSELEEKLGITLCRRGRGGFSLTEKGETVLQQSIDLLDSMEHFERSTAMLRGEQSGIFNLGVIDSTITDPMLPMSKIIASFSERYPLVHINLQVRSPNALLQGVLNNELDLAIGTFSIQANSVVSHPLYREQNWLYCADNHPLFTVKHPTEALISQMRMVTRSYWSSSDLGRKGFKQSVASAESMEAQLMLILSGKYVGYLPEHYALPWVQSQRLRALLPTEYGYQAPFSLIFRRGRSKETLIRAIRDNVRAEIKARKR</sequence>
<dbReference type="PROSITE" id="PS50931">
    <property type="entry name" value="HTH_LYSR"/>
    <property type="match status" value="1"/>
</dbReference>
<dbReference type="PANTHER" id="PTHR30126:SF98">
    <property type="entry name" value="HTH-TYPE TRANSCRIPTIONAL ACTIVATOR BAUR"/>
    <property type="match status" value="1"/>
</dbReference>
<evidence type="ECO:0000313" key="7">
    <source>
        <dbReference type="Proteomes" id="UP001312893"/>
    </source>
</evidence>
<dbReference type="InterPro" id="IPR036388">
    <property type="entry name" value="WH-like_DNA-bd_sf"/>
</dbReference>
<dbReference type="Pfam" id="PF03466">
    <property type="entry name" value="LysR_substrate"/>
    <property type="match status" value="1"/>
</dbReference>
<keyword evidence="4" id="KW-0804">Transcription</keyword>
<dbReference type="SUPFAM" id="SSF53850">
    <property type="entry name" value="Periplasmic binding protein-like II"/>
    <property type="match status" value="1"/>
</dbReference>
<evidence type="ECO:0000256" key="2">
    <source>
        <dbReference type="ARBA" id="ARBA00023015"/>
    </source>
</evidence>
<dbReference type="InterPro" id="IPR036390">
    <property type="entry name" value="WH_DNA-bd_sf"/>
</dbReference>
<reference evidence="6 7" key="1">
    <citation type="submission" date="2024-04" db="EMBL/GenBank/DDBJ databases">
        <title>Two novel Raoultella species associated with bleeding cankers of broadleaf hosts, Raoultella scottia sp. nov. and Raoultella lignicola sp. nov.</title>
        <authorList>
            <person name="Brady C.L."/>
        </authorList>
    </citation>
    <scope>NUCLEOTIDE SEQUENCE [LARGE SCALE GENOMIC DNA]</scope>
    <source>
        <strain evidence="6 7">TW_WC1a.1</strain>
    </source>
</reference>
<dbReference type="Gene3D" id="3.40.190.290">
    <property type="match status" value="1"/>
</dbReference>
<keyword evidence="2" id="KW-0805">Transcription regulation</keyword>
<dbReference type="Pfam" id="PF00126">
    <property type="entry name" value="HTH_1"/>
    <property type="match status" value="1"/>
</dbReference>
<name>A0ABU9F4D7_9ENTR</name>
<evidence type="ECO:0000259" key="5">
    <source>
        <dbReference type="PROSITE" id="PS50931"/>
    </source>
</evidence>
<organism evidence="6 7">
    <name type="scientific">Raoultella lignicola</name>
    <dbReference type="NCBI Taxonomy" id="3040939"/>
    <lineage>
        <taxon>Bacteria</taxon>
        <taxon>Pseudomonadati</taxon>
        <taxon>Pseudomonadota</taxon>
        <taxon>Gammaproteobacteria</taxon>
        <taxon>Enterobacterales</taxon>
        <taxon>Enterobacteriaceae</taxon>
        <taxon>Klebsiella/Raoultella group</taxon>
        <taxon>Raoultella</taxon>
    </lineage>
</organism>
<dbReference type="EMBL" id="JARXNK020000096">
    <property type="protein sequence ID" value="MEL0550587.1"/>
    <property type="molecule type" value="Genomic_DNA"/>
</dbReference>
<evidence type="ECO:0000256" key="1">
    <source>
        <dbReference type="ARBA" id="ARBA00009437"/>
    </source>
</evidence>
<dbReference type="InterPro" id="IPR000847">
    <property type="entry name" value="LysR_HTH_N"/>
</dbReference>
<feature type="domain" description="HTH lysR-type" evidence="5">
    <location>
        <begin position="7"/>
        <end position="64"/>
    </location>
</feature>
<dbReference type="InterPro" id="IPR005119">
    <property type="entry name" value="LysR_subst-bd"/>
</dbReference>
<proteinExistence type="inferred from homology"/>
<evidence type="ECO:0000256" key="4">
    <source>
        <dbReference type="ARBA" id="ARBA00023163"/>
    </source>
</evidence>
<dbReference type="PANTHER" id="PTHR30126">
    <property type="entry name" value="HTH-TYPE TRANSCRIPTIONAL REGULATOR"/>
    <property type="match status" value="1"/>
</dbReference>
<protein>
    <submittedName>
        <fullName evidence="6">LysR family transcriptional regulator</fullName>
    </submittedName>
</protein>
<dbReference type="Gene3D" id="1.10.10.10">
    <property type="entry name" value="Winged helix-like DNA-binding domain superfamily/Winged helix DNA-binding domain"/>
    <property type="match status" value="1"/>
</dbReference>
<evidence type="ECO:0000313" key="6">
    <source>
        <dbReference type="EMBL" id="MEL0550587.1"/>
    </source>
</evidence>
<gene>
    <name evidence="6" type="ORF">QFI96_002580</name>
</gene>
<comment type="caution">
    <text evidence="6">The sequence shown here is derived from an EMBL/GenBank/DDBJ whole genome shotgun (WGS) entry which is preliminary data.</text>
</comment>
<comment type="similarity">
    <text evidence="1">Belongs to the LysR transcriptional regulatory family.</text>
</comment>